<dbReference type="Proteomes" id="UP000184240">
    <property type="component" value="Unassembled WGS sequence"/>
</dbReference>
<name>A0A1M5Y8R2_9FLAO</name>
<dbReference type="AlphaFoldDB" id="A0A1M5Y8R2"/>
<proteinExistence type="predicted"/>
<evidence type="ECO:0008006" key="5">
    <source>
        <dbReference type="Google" id="ProtNLM"/>
    </source>
</evidence>
<gene>
    <name evidence="1" type="ORF">DSM01_1311</name>
    <name evidence="2" type="ORF">SAMN04487999_2018</name>
</gene>
<reference evidence="3" key="1">
    <citation type="submission" date="2016-11" db="EMBL/GenBank/DDBJ databases">
        <authorList>
            <person name="Varghese N."/>
            <person name="Submissions S."/>
        </authorList>
    </citation>
    <scope>NUCLEOTIDE SEQUENCE [LARGE SCALE GENOMIC DNA]</scope>
    <source>
        <strain evidence="3">DSM 19859</strain>
    </source>
</reference>
<evidence type="ECO:0000313" key="4">
    <source>
        <dbReference type="Proteomes" id="UP000290037"/>
    </source>
</evidence>
<protein>
    <recommendedName>
        <fullName evidence="5">C1q domain-containing protein</fullName>
    </recommendedName>
</protein>
<dbReference type="STRING" id="573501.SAMN04487999_2018"/>
<reference evidence="1 4" key="3">
    <citation type="submission" date="2018-07" db="EMBL/GenBank/DDBJ databases">
        <title>Leeuwenhoekiella genomics.</title>
        <authorList>
            <person name="Tahon G."/>
            <person name="Willems A."/>
        </authorList>
    </citation>
    <scope>NUCLEOTIDE SEQUENCE [LARGE SCALE GENOMIC DNA]</scope>
    <source>
        <strain evidence="1 4">LMG 24856</strain>
    </source>
</reference>
<evidence type="ECO:0000313" key="2">
    <source>
        <dbReference type="EMBL" id="SHI08346.1"/>
    </source>
</evidence>
<dbReference type="Proteomes" id="UP000290037">
    <property type="component" value="Unassembled WGS sequence"/>
</dbReference>
<reference evidence="2" key="2">
    <citation type="submission" date="2016-11" db="EMBL/GenBank/DDBJ databases">
        <authorList>
            <person name="Jaros S."/>
            <person name="Januszkiewicz K."/>
            <person name="Wedrychowicz H."/>
        </authorList>
    </citation>
    <scope>NUCLEOTIDE SEQUENCE [LARGE SCALE GENOMIC DNA]</scope>
    <source>
        <strain evidence="2">DSM 19859</strain>
    </source>
</reference>
<evidence type="ECO:0000313" key="3">
    <source>
        <dbReference type="Proteomes" id="UP000184240"/>
    </source>
</evidence>
<organism evidence="2 3">
    <name type="scientific">Leeuwenhoekiella palythoae</name>
    <dbReference type="NCBI Taxonomy" id="573501"/>
    <lineage>
        <taxon>Bacteria</taxon>
        <taxon>Pseudomonadati</taxon>
        <taxon>Bacteroidota</taxon>
        <taxon>Flavobacteriia</taxon>
        <taxon>Flavobacteriales</taxon>
        <taxon>Flavobacteriaceae</taxon>
        <taxon>Leeuwenhoekiella</taxon>
    </lineage>
</organism>
<dbReference type="EMBL" id="QOVN01000002">
    <property type="protein sequence ID" value="RXG30561.1"/>
    <property type="molecule type" value="Genomic_DNA"/>
</dbReference>
<sequence length="551" mass="58616">MQVLLTSTFARPQLYDMKQQILALSFLILSFSIHAQIGIGTTSPEATLDVRATNHLGAATATDGILIPRINDLSVSGSEDGQLVYLIAAYGSYGKGFHYWDQDASAWVPINSTVEPWYDAADQQPATSNTATIYTLGQVGIGTNNPLGALHVSTENSRDVLFLRFIDGLDDDLDLDLFRALGTLESPALLPDNTRIGGLRGQGLINASTYAFKPSAEIYFQADGATSSSSSAGKIKFATTPSGATSTVDRMVIRNDGKVGIGTNDPIEHIEIKRAGDNDMQFTSASNNPPNLIFYNTGGSLEAPGPTGTNQEIGSMIFKTHDGVAVREIGGMRLYIDGTPTNGSTPSKFVITTTPSGTTNQAEVVTIDNQGYMGVGVSDPQARLDISGNVKIVDGTQGNGRVLTSDANGNAGWQTPPSSQAMLRNNIIYTSSGSDFLINYSNELFSAIPGASYNGTTLTLPQGIYEIESNIFLTDNGMVEWNMRVNGSVSSQSIGGLAAPVTYSANVSPHKQEAIIRVSDTTAAIDFIITSYTGSINADPAQCWMKIKRLQ</sequence>
<keyword evidence="4" id="KW-1185">Reference proteome</keyword>
<dbReference type="EMBL" id="FQXT01000003">
    <property type="protein sequence ID" value="SHI08346.1"/>
    <property type="molecule type" value="Genomic_DNA"/>
</dbReference>
<accession>A0A1M5Y8R2</accession>
<evidence type="ECO:0000313" key="1">
    <source>
        <dbReference type="EMBL" id="RXG30561.1"/>
    </source>
</evidence>